<dbReference type="STRING" id="403673.A0A177WBN8"/>
<dbReference type="SUPFAM" id="SSF52540">
    <property type="entry name" value="P-loop containing nucleoside triphosphate hydrolases"/>
    <property type="match status" value="1"/>
</dbReference>
<dbReference type="VEuPathDB" id="FungiDB:BDEG_20916"/>
<dbReference type="Pfam" id="PF08423">
    <property type="entry name" value="Rad51"/>
    <property type="match status" value="1"/>
</dbReference>
<keyword evidence="6" id="KW-0539">Nucleus</keyword>
<dbReference type="GO" id="GO:0007131">
    <property type="term" value="P:reciprocal meiotic recombination"/>
    <property type="evidence" value="ECO:0007669"/>
    <property type="project" value="TreeGrafter"/>
</dbReference>
<dbReference type="InterPro" id="IPR052093">
    <property type="entry name" value="HR_Repair_Mediator"/>
</dbReference>
<evidence type="ECO:0000256" key="1">
    <source>
        <dbReference type="ARBA" id="ARBA00004123"/>
    </source>
</evidence>
<dbReference type="Proteomes" id="UP000077115">
    <property type="component" value="Unassembled WGS sequence"/>
</dbReference>
<dbReference type="InterPro" id="IPR013632">
    <property type="entry name" value="Rad51_C"/>
</dbReference>
<keyword evidence="4" id="KW-0067">ATP-binding</keyword>
<dbReference type="InterPro" id="IPR020588">
    <property type="entry name" value="RecA_ATP-bd"/>
</dbReference>
<dbReference type="GO" id="GO:0000400">
    <property type="term" value="F:four-way junction DNA binding"/>
    <property type="evidence" value="ECO:0007669"/>
    <property type="project" value="TreeGrafter"/>
</dbReference>
<gene>
    <name evidence="9" type="ORF">BDEG_20916</name>
</gene>
<evidence type="ECO:0000256" key="3">
    <source>
        <dbReference type="ARBA" id="ARBA00022763"/>
    </source>
</evidence>
<accession>A0A177WBN8</accession>
<dbReference type="AlphaFoldDB" id="A0A177WBN8"/>
<evidence type="ECO:0000256" key="5">
    <source>
        <dbReference type="ARBA" id="ARBA00023204"/>
    </source>
</evidence>
<comment type="subcellular location">
    <subcellularLocation>
        <location evidence="1">Nucleus</location>
    </subcellularLocation>
</comment>
<evidence type="ECO:0000313" key="10">
    <source>
        <dbReference type="Proteomes" id="UP000077115"/>
    </source>
</evidence>
<feature type="domain" description="RecA family profile 1" evidence="8">
    <location>
        <begin position="1"/>
        <end position="167"/>
    </location>
</feature>
<reference evidence="9 10" key="2">
    <citation type="submission" date="2016-05" db="EMBL/GenBank/DDBJ databases">
        <title>Lineage-specific infection strategies underlie the spectrum of fungal disease in amphibians.</title>
        <authorList>
            <person name="Cuomo C.A."/>
            <person name="Farrer R.A."/>
            <person name="James T."/>
            <person name="Longcore J."/>
            <person name="Birren B."/>
        </authorList>
    </citation>
    <scope>NUCLEOTIDE SEQUENCE [LARGE SCALE GENOMIC DNA]</scope>
    <source>
        <strain evidence="9 10">JEL423</strain>
    </source>
</reference>
<sequence>MFYGGVGFPTAKVTEVCGMAGIGKTQLCMQLCANVQIPRILGGLGGSALYIDTEGSFSAARFQDIARATVDFCNTSIDDRSSWMDLPQVLDSVNILRVFSQQEQVDIINNLESYIHTHPGLKLIVIDSIALHFRHAYRDLALRSRILTGMAQTLRQVAETFDIAVGI</sequence>
<organism evidence="9 10">
    <name type="scientific">Batrachochytrium dendrobatidis (strain JEL423)</name>
    <dbReference type="NCBI Taxonomy" id="403673"/>
    <lineage>
        <taxon>Eukaryota</taxon>
        <taxon>Fungi</taxon>
        <taxon>Fungi incertae sedis</taxon>
        <taxon>Chytridiomycota</taxon>
        <taxon>Chytridiomycota incertae sedis</taxon>
        <taxon>Chytridiomycetes</taxon>
        <taxon>Rhizophydiales</taxon>
        <taxon>Rhizophydiales incertae sedis</taxon>
        <taxon>Batrachochytrium</taxon>
    </lineage>
</organism>
<dbReference type="InterPro" id="IPR027417">
    <property type="entry name" value="P-loop_NTPase"/>
</dbReference>
<keyword evidence="2" id="KW-0547">Nucleotide-binding</keyword>
<protein>
    <recommendedName>
        <fullName evidence="7">DNA repair protein RAD51 homolog 3</fullName>
    </recommendedName>
</protein>
<dbReference type="GO" id="GO:0000707">
    <property type="term" value="P:meiotic DNA recombinase assembly"/>
    <property type="evidence" value="ECO:0007669"/>
    <property type="project" value="TreeGrafter"/>
</dbReference>
<dbReference type="OrthoDB" id="5957327at2759"/>
<evidence type="ECO:0000313" key="9">
    <source>
        <dbReference type="EMBL" id="OAJ36781.1"/>
    </source>
</evidence>
<evidence type="ECO:0000256" key="4">
    <source>
        <dbReference type="ARBA" id="ARBA00022840"/>
    </source>
</evidence>
<dbReference type="GO" id="GO:0033063">
    <property type="term" value="C:Rad51B-Rad51C-Rad51D-XRCC2 complex"/>
    <property type="evidence" value="ECO:0007669"/>
    <property type="project" value="TreeGrafter"/>
</dbReference>
<name>A0A177WBN8_BATDL</name>
<dbReference type="EMBL" id="DS022300">
    <property type="protein sequence ID" value="OAJ36781.1"/>
    <property type="molecule type" value="Genomic_DNA"/>
</dbReference>
<evidence type="ECO:0000256" key="7">
    <source>
        <dbReference type="ARBA" id="ARBA00040674"/>
    </source>
</evidence>
<reference evidence="9 10" key="1">
    <citation type="submission" date="2006-10" db="EMBL/GenBank/DDBJ databases">
        <title>The Genome Sequence of Batrachochytrium dendrobatidis JEL423.</title>
        <authorList>
            <consortium name="The Broad Institute Genome Sequencing Platform"/>
            <person name="Birren B."/>
            <person name="Lander E."/>
            <person name="Galagan J."/>
            <person name="Cuomo C."/>
            <person name="Devon K."/>
            <person name="Jaffe D."/>
            <person name="Butler J."/>
            <person name="Alvarez P."/>
            <person name="Gnerre S."/>
            <person name="Grabherr M."/>
            <person name="Kleber M."/>
            <person name="Mauceli E."/>
            <person name="Brockman W."/>
            <person name="Young S."/>
            <person name="LaButti K."/>
            <person name="Sykes S."/>
            <person name="DeCaprio D."/>
            <person name="Crawford M."/>
            <person name="Koehrsen M."/>
            <person name="Engels R."/>
            <person name="Montgomery P."/>
            <person name="Pearson M."/>
            <person name="Howarth C."/>
            <person name="Larson L."/>
            <person name="White J."/>
            <person name="O'Leary S."/>
            <person name="Kodira C."/>
            <person name="Zeng Q."/>
            <person name="Yandava C."/>
            <person name="Alvarado L."/>
            <person name="Longcore J."/>
            <person name="James T."/>
        </authorList>
    </citation>
    <scope>NUCLEOTIDE SEQUENCE [LARGE SCALE GENOMIC DNA]</scope>
    <source>
        <strain evidence="9 10">JEL423</strain>
    </source>
</reference>
<dbReference type="GO" id="GO:0140664">
    <property type="term" value="F:ATP-dependent DNA damage sensor activity"/>
    <property type="evidence" value="ECO:0007669"/>
    <property type="project" value="InterPro"/>
</dbReference>
<dbReference type="GO" id="GO:0005657">
    <property type="term" value="C:replication fork"/>
    <property type="evidence" value="ECO:0007669"/>
    <property type="project" value="TreeGrafter"/>
</dbReference>
<keyword evidence="3" id="KW-0227">DNA damage</keyword>
<keyword evidence="5" id="KW-0234">DNA repair</keyword>
<evidence type="ECO:0000259" key="8">
    <source>
        <dbReference type="PROSITE" id="PS50162"/>
    </source>
</evidence>
<dbReference type="PROSITE" id="PS50162">
    <property type="entry name" value="RECA_2"/>
    <property type="match status" value="1"/>
</dbReference>
<evidence type="ECO:0000256" key="2">
    <source>
        <dbReference type="ARBA" id="ARBA00022741"/>
    </source>
</evidence>
<evidence type="ECO:0000256" key="6">
    <source>
        <dbReference type="ARBA" id="ARBA00023242"/>
    </source>
</evidence>
<dbReference type="PANTHER" id="PTHR46239">
    <property type="entry name" value="DNA REPAIR PROTEIN RAD51 HOMOLOG 3 RAD51C"/>
    <property type="match status" value="1"/>
</dbReference>
<dbReference type="Gene3D" id="3.40.50.300">
    <property type="entry name" value="P-loop containing nucleotide triphosphate hydrolases"/>
    <property type="match status" value="1"/>
</dbReference>
<dbReference type="GO" id="GO:0033065">
    <property type="term" value="C:Rad51C-XRCC3 complex"/>
    <property type="evidence" value="ECO:0007669"/>
    <property type="project" value="TreeGrafter"/>
</dbReference>
<dbReference type="GO" id="GO:0008821">
    <property type="term" value="F:crossover junction DNA endonuclease activity"/>
    <property type="evidence" value="ECO:0007669"/>
    <property type="project" value="TreeGrafter"/>
</dbReference>
<dbReference type="PANTHER" id="PTHR46239:SF1">
    <property type="entry name" value="DNA REPAIR PROTEIN RAD51 HOMOLOG 3"/>
    <property type="match status" value="1"/>
</dbReference>
<dbReference type="GO" id="GO:0005524">
    <property type="term" value="F:ATP binding"/>
    <property type="evidence" value="ECO:0007669"/>
    <property type="project" value="UniProtKB-KW"/>
</dbReference>
<proteinExistence type="predicted"/>